<organism evidence="2">
    <name type="scientific">mine drainage metagenome</name>
    <dbReference type="NCBI Taxonomy" id="410659"/>
    <lineage>
        <taxon>unclassified sequences</taxon>
        <taxon>metagenomes</taxon>
        <taxon>ecological metagenomes</taxon>
    </lineage>
</organism>
<reference evidence="2" key="1">
    <citation type="submission" date="2013-08" db="EMBL/GenBank/DDBJ databases">
        <authorList>
            <person name="Mendez C."/>
            <person name="Richter M."/>
            <person name="Ferrer M."/>
            <person name="Sanchez J."/>
        </authorList>
    </citation>
    <scope>NUCLEOTIDE SEQUENCE</scope>
</reference>
<proteinExistence type="predicted"/>
<dbReference type="PANTHER" id="PTHR45228">
    <property type="entry name" value="CYCLIC DI-GMP PHOSPHODIESTERASE TM_0186-RELATED"/>
    <property type="match status" value="1"/>
</dbReference>
<dbReference type="EMBL" id="AUZX01009727">
    <property type="protein sequence ID" value="EQD50879.1"/>
    <property type="molecule type" value="Genomic_DNA"/>
</dbReference>
<dbReference type="GO" id="GO:0016787">
    <property type="term" value="F:hydrolase activity"/>
    <property type="evidence" value="ECO:0007669"/>
    <property type="project" value="UniProtKB-KW"/>
</dbReference>
<dbReference type="Gene3D" id="1.10.3210.10">
    <property type="entry name" value="Hypothetical protein af1432"/>
    <property type="match status" value="1"/>
</dbReference>
<dbReference type="PROSITE" id="PS51832">
    <property type="entry name" value="HD_GYP"/>
    <property type="match status" value="1"/>
</dbReference>
<evidence type="ECO:0000259" key="1">
    <source>
        <dbReference type="PROSITE" id="PS51832"/>
    </source>
</evidence>
<protein>
    <submittedName>
        <fullName evidence="2">Response regulator receiver modulated metal dependent phosphohydrolase</fullName>
    </submittedName>
</protein>
<dbReference type="CDD" id="cd00077">
    <property type="entry name" value="HDc"/>
    <property type="match status" value="1"/>
</dbReference>
<dbReference type="InterPro" id="IPR037522">
    <property type="entry name" value="HD_GYP_dom"/>
</dbReference>
<keyword evidence="2" id="KW-0378">Hydrolase</keyword>
<dbReference type="PANTHER" id="PTHR45228:SF4">
    <property type="entry name" value="LIPOPROTEIN"/>
    <property type="match status" value="1"/>
</dbReference>
<dbReference type="SUPFAM" id="SSF109604">
    <property type="entry name" value="HD-domain/PDEase-like"/>
    <property type="match status" value="1"/>
</dbReference>
<evidence type="ECO:0000313" key="2">
    <source>
        <dbReference type="EMBL" id="EQD50879.1"/>
    </source>
</evidence>
<dbReference type="InterPro" id="IPR003607">
    <property type="entry name" value="HD/PDEase_dom"/>
</dbReference>
<dbReference type="SMART" id="SM00471">
    <property type="entry name" value="HDc"/>
    <property type="match status" value="1"/>
</dbReference>
<gene>
    <name evidence="2" type="ORF">B1A_13304</name>
</gene>
<accession>T1BCW3</accession>
<dbReference type="Pfam" id="PF13487">
    <property type="entry name" value="HD_5"/>
    <property type="match status" value="1"/>
</dbReference>
<comment type="caution">
    <text evidence="2">The sequence shown here is derived from an EMBL/GenBank/DDBJ whole genome shotgun (WGS) entry which is preliminary data.</text>
</comment>
<reference evidence="2" key="2">
    <citation type="journal article" date="2014" name="ISME J.">
        <title>Microbial stratification in low pH oxic and suboxic macroscopic growths along an acid mine drainage.</title>
        <authorList>
            <person name="Mendez-Garcia C."/>
            <person name="Mesa V."/>
            <person name="Sprenger R.R."/>
            <person name="Richter M."/>
            <person name="Diez M.S."/>
            <person name="Solano J."/>
            <person name="Bargiela R."/>
            <person name="Golyshina O.V."/>
            <person name="Manteca A."/>
            <person name="Ramos J.L."/>
            <person name="Gallego J.R."/>
            <person name="Llorente I."/>
            <person name="Martins Dos Santos V.A."/>
            <person name="Jensen O.N."/>
            <person name="Pelaez A.I."/>
            <person name="Sanchez J."/>
            <person name="Ferrer M."/>
        </authorList>
    </citation>
    <scope>NUCLEOTIDE SEQUENCE</scope>
</reference>
<sequence length="227" mass="24756">MWVPVEALVQAMDALAPSSIGHSDRSSRYAGMIAEELGLRHREVEEIRLAANLHDVGMIGVDARLVLKPDQFTVDEFELMKGHAELGGQLLQSLPQGPAVSQMVSAHHERWDGAGYPLGLSGDDIPLGARVIAVADYFEAKTTGRSYRPPIPFNVAVEDVRKAAGKSLDPQVVDAFVRAIERQRGRSNPGLPPLACWQLKSIPEHVCAGCVNRLHEPSRCWESPGNL</sequence>
<feature type="domain" description="HD-GYP" evidence="1">
    <location>
        <begin position="1"/>
        <end position="192"/>
    </location>
</feature>
<dbReference type="AlphaFoldDB" id="T1BCW3"/>
<feature type="non-terminal residue" evidence="2">
    <location>
        <position position="227"/>
    </location>
</feature>
<dbReference type="InterPro" id="IPR052020">
    <property type="entry name" value="Cyclic_di-GMP/3'3'-cGAMP_PDE"/>
</dbReference>
<name>T1BCW3_9ZZZZ</name>